<keyword evidence="7 9" id="KW-0030">Aminoacyl-tRNA synthetase</keyword>
<keyword evidence="2" id="KW-0963">Cytoplasm</keyword>
<dbReference type="EC" id="6.1.1.18" evidence="8"/>
<dbReference type="GO" id="GO:0005524">
    <property type="term" value="F:ATP binding"/>
    <property type="evidence" value="ECO:0007669"/>
    <property type="project" value="UniProtKB-KW"/>
</dbReference>
<dbReference type="AlphaFoldDB" id="A0A259TZU5"/>
<accession>A0A259TZU5</accession>
<evidence type="ECO:0000313" key="13">
    <source>
        <dbReference type="Proteomes" id="UP000216446"/>
    </source>
</evidence>
<feature type="domain" description="Asn/Gln amidotransferase" evidence="11">
    <location>
        <begin position="620"/>
        <end position="765"/>
    </location>
</feature>
<keyword evidence="3 9" id="KW-0436">Ligase</keyword>
<dbReference type="SUPFAM" id="SSF50715">
    <property type="entry name" value="Ribosomal protein L25-like"/>
    <property type="match status" value="1"/>
</dbReference>
<dbReference type="InterPro" id="IPR018027">
    <property type="entry name" value="Asn/Gln_amidotransferase"/>
</dbReference>
<dbReference type="GO" id="GO:0016884">
    <property type="term" value="F:carbon-nitrogen ligase activity, with glutamine as amido-N-donor"/>
    <property type="evidence" value="ECO:0007669"/>
    <property type="project" value="InterPro"/>
</dbReference>
<evidence type="ECO:0000256" key="3">
    <source>
        <dbReference type="ARBA" id="ARBA00022598"/>
    </source>
</evidence>
<evidence type="ECO:0000256" key="8">
    <source>
        <dbReference type="NCBIfam" id="TIGR00440"/>
    </source>
</evidence>
<keyword evidence="4 9" id="KW-0547">Nucleotide-binding</keyword>
<evidence type="ECO:0000256" key="4">
    <source>
        <dbReference type="ARBA" id="ARBA00022741"/>
    </source>
</evidence>
<keyword evidence="13" id="KW-1185">Reference proteome</keyword>
<dbReference type="InterPro" id="IPR011035">
    <property type="entry name" value="Ribosomal_bL25/Gln-tRNA_synth"/>
</dbReference>
<evidence type="ECO:0000256" key="2">
    <source>
        <dbReference type="ARBA" id="ARBA00022490"/>
    </source>
</evidence>
<dbReference type="SUPFAM" id="SSF52374">
    <property type="entry name" value="Nucleotidylyl transferase"/>
    <property type="match status" value="1"/>
</dbReference>
<dbReference type="OrthoDB" id="9801560at2"/>
<keyword evidence="5 9" id="KW-0067">ATP-binding</keyword>
<dbReference type="Pfam" id="PF20974">
    <property type="entry name" value="tRNA-synt_1c_C2"/>
    <property type="match status" value="1"/>
</dbReference>
<dbReference type="InterPro" id="IPR020056">
    <property type="entry name" value="Rbsml_bL25/Gln-tRNA_synth_N"/>
</dbReference>
<dbReference type="InterPro" id="IPR020058">
    <property type="entry name" value="Glu/Gln-tRNA-synth_Ib_cat-dom"/>
</dbReference>
<dbReference type="Gene3D" id="1.10.10.410">
    <property type="match status" value="1"/>
</dbReference>
<proteinExistence type="inferred from homology"/>
<dbReference type="PANTHER" id="PTHR43097:SF5">
    <property type="entry name" value="GLUTAMATE--TRNA LIGASE"/>
    <property type="match status" value="1"/>
</dbReference>
<organism evidence="12 13">
    <name type="scientific">Rubricoccus marinus</name>
    <dbReference type="NCBI Taxonomy" id="716817"/>
    <lineage>
        <taxon>Bacteria</taxon>
        <taxon>Pseudomonadati</taxon>
        <taxon>Rhodothermota</taxon>
        <taxon>Rhodothermia</taxon>
        <taxon>Rhodothermales</taxon>
        <taxon>Rubricoccaceae</taxon>
        <taxon>Rubricoccus</taxon>
    </lineage>
</organism>
<evidence type="ECO:0000256" key="9">
    <source>
        <dbReference type="RuleBase" id="RU363037"/>
    </source>
</evidence>
<dbReference type="GO" id="GO:0004819">
    <property type="term" value="F:glutamine-tRNA ligase activity"/>
    <property type="evidence" value="ECO:0007669"/>
    <property type="project" value="UniProtKB-UniRule"/>
</dbReference>
<evidence type="ECO:0000259" key="11">
    <source>
        <dbReference type="SMART" id="SM00845"/>
    </source>
</evidence>
<dbReference type="NCBIfam" id="TIGR00440">
    <property type="entry name" value="glnS"/>
    <property type="match status" value="1"/>
</dbReference>
<dbReference type="RefSeq" id="WP_094548514.1">
    <property type="nucleotide sequence ID" value="NZ_MQWB01000001.1"/>
</dbReference>
<dbReference type="SMART" id="SM00845">
    <property type="entry name" value="GatB_Yqey"/>
    <property type="match status" value="1"/>
</dbReference>
<dbReference type="InterPro" id="IPR004514">
    <property type="entry name" value="Gln-tRNA-synth"/>
</dbReference>
<dbReference type="FunFam" id="1.10.1160.10:FF:000001">
    <property type="entry name" value="Glutamine--tRNA ligase"/>
    <property type="match status" value="1"/>
</dbReference>
<dbReference type="GO" id="GO:0006425">
    <property type="term" value="P:glutaminyl-tRNA aminoacylation"/>
    <property type="evidence" value="ECO:0007669"/>
    <property type="project" value="UniProtKB-UniRule"/>
</dbReference>
<dbReference type="InterPro" id="IPR049437">
    <property type="entry name" value="tRNA-synt_1c_C2"/>
</dbReference>
<dbReference type="PANTHER" id="PTHR43097">
    <property type="entry name" value="GLUTAMINE-TRNA LIGASE"/>
    <property type="match status" value="1"/>
</dbReference>
<dbReference type="InterPro" id="IPR020059">
    <property type="entry name" value="Glu/Gln-tRNA-synth_Ib_codon-bd"/>
</dbReference>
<evidence type="ECO:0000256" key="5">
    <source>
        <dbReference type="ARBA" id="ARBA00022840"/>
    </source>
</evidence>
<gene>
    <name evidence="12" type="ORF">BSZ36_10125</name>
</gene>
<keyword evidence="6 9" id="KW-0648">Protein biosynthesis</keyword>
<dbReference type="FunCoup" id="A0A259TZU5">
    <property type="interactions" value="441"/>
</dbReference>
<evidence type="ECO:0000256" key="1">
    <source>
        <dbReference type="ARBA" id="ARBA00005594"/>
    </source>
</evidence>
<feature type="region of interest" description="Disordered" evidence="10">
    <location>
        <begin position="561"/>
        <end position="591"/>
    </location>
</feature>
<dbReference type="InParanoid" id="A0A259TZU5"/>
<dbReference type="Pfam" id="PF03950">
    <property type="entry name" value="tRNA-synt_1c_C"/>
    <property type="match status" value="1"/>
</dbReference>
<comment type="caution">
    <text evidence="12">The sequence shown here is derived from an EMBL/GenBank/DDBJ whole genome shotgun (WGS) entry which is preliminary data.</text>
</comment>
<dbReference type="GO" id="GO:0005829">
    <property type="term" value="C:cytosol"/>
    <property type="evidence" value="ECO:0007669"/>
    <property type="project" value="TreeGrafter"/>
</dbReference>
<dbReference type="Pfam" id="PF02637">
    <property type="entry name" value="GatB_Yqey"/>
    <property type="match status" value="1"/>
</dbReference>
<reference evidence="12 13" key="1">
    <citation type="submission" date="2016-11" db="EMBL/GenBank/DDBJ databases">
        <title>Study of marine rhodopsin-containing bacteria.</title>
        <authorList>
            <person name="Yoshizawa S."/>
            <person name="Kumagai Y."/>
            <person name="Kogure K."/>
        </authorList>
    </citation>
    <scope>NUCLEOTIDE SEQUENCE [LARGE SCALE GENOMIC DNA]</scope>
    <source>
        <strain evidence="12 13">SG-29</strain>
    </source>
</reference>
<evidence type="ECO:0000256" key="7">
    <source>
        <dbReference type="ARBA" id="ARBA00023146"/>
    </source>
</evidence>
<dbReference type="Pfam" id="PF00749">
    <property type="entry name" value="tRNA-synt_1c"/>
    <property type="match status" value="1"/>
</dbReference>
<protein>
    <recommendedName>
        <fullName evidence="8">Glutamine--tRNA ligase</fullName>
        <ecNumber evidence="8">6.1.1.18</ecNumber>
    </recommendedName>
</protein>
<evidence type="ECO:0000256" key="6">
    <source>
        <dbReference type="ARBA" id="ARBA00022917"/>
    </source>
</evidence>
<evidence type="ECO:0000256" key="10">
    <source>
        <dbReference type="SAM" id="MobiDB-lite"/>
    </source>
</evidence>
<evidence type="ECO:0000313" key="12">
    <source>
        <dbReference type="EMBL" id="OZC03305.1"/>
    </source>
</evidence>
<dbReference type="InterPro" id="IPR023168">
    <property type="entry name" value="GatB_Yqey_C_2"/>
</dbReference>
<dbReference type="EMBL" id="MQWB01000001">
    <property type="protein sequence ID" value="OZC03305.1"/>
    <property type="molecule type" value="Genomic_DNA"/>
</dbReference>
<dbReference type="NCBIfam" id="NF011291">
    <property type="entry name" value="PRK14703.1"/>
    <property type="match status" value="1"/>
</dbReference>
<dbReference type="SUPFAM" id="SSF89095">
    <property type="entry name" value="GatB/YqeY motif"/>
    <property type="match status" value="1"/>
</dbReference>
<sequence length="767" mass="84533">MADSSDSRPDNFLRDIIARDVEAGTHAGRVAMRFPPEPNGYPHLGHAQSIWLNFGLSGQFGGKCNLRFDDTNPETENEEFARALEDAVRWLGYEPTAVVYASDYFDQMYAWAQDLVRKGLAYVDSQSEDEIRAMRGTVTEAGTNSPFRDRAPEESLRLLEEMRRGEHPDGSHVLRAKIDMAHPNMKMRDPLMYRIRRDAHHYRTGTDWAIYPLYDWAHGQGDAIEGITHSVCTLEFDVNRPLYDWYLDAIGIPEPRNHQYEFARLNVEATVMSKRKLRRLVEDGVVAGWDDPRMPTIAGFRRRGIRPEAIRHFASLAGVSKVNGRTDLALLEHAIRDDLNSIAPRVMAVTDPVRLVIENMASGETKTLDAPYWPDDVTPPEAAPKTRPVPLAREVWIERADFSADPPKGWRRLAPDAEVWLRHGCVVKCTGFETDDAGEITEIRATADLDTFENDPVGRKVRGAIHWVAAETALPATFRLYDRLFSHPAPDELEDFMTAVNPDSLVTRKGWIEPSVAGDPADTRYQFERTGFFWQDPEDSASGDLVFNQIVSLKDGWARKTKAPAPEAPKAEPKPLAEAGPRDPASALSEAERETYSALAVRGVGREEAAVLAADNALRSLFESTVASGAGEKEAGTLVVHDVRRALGDMPLADAKASPEALAATLQLVADNALTRNAVGPVVSHLVSEGGSAPEAVEKLGLSAVSDEAGLAPALDAALADNPEELARYRAGETKLFGFFVGQAMRRAPKGADPKALQALLRQRLGA</sequence>
<dbReference type="FunFam" id="3.90.800.10:FF:000001">
    <property type="entry name" value="Glutamine--tRNA ligase"/>
    <property type="match status" value="1"/>
</dbReference>
<dbReference type="InterPro" id="IPR050132">
    <property type="entry name" value="Gln/Glu-tRNA_Ligase"/>
</dbReference>
<dbReference type="FunFam" id="3.40.50.620:FF:000037">
    <property type="entry name" value="Glutamine--tRNA ligase cytoplasmic"/>
    <property type="match status" value="1"/>
</dbReference>
<name>A0A259TZU5_9BACT</name>
<dbReference type="Gene3D" id="2.40.240.10">
    <property type="entry name" value="Ribosomal Protein L25, Chain P"/>
    <property type="match status" value="2"/>
</dbReference>
<comment type="similarity">
    <text evidence="1 9">Belongs to the class-I aminoacyl-tRNA synthetase family.</text>
</comment>
<dbReference type="InterPro" id="IPR003789">
    <property type="entry name" value="Asn/Gln_tRNA_amidoTrase-B-like"/>
</dbReference>
<dbReference type="InterPro" id="IPR014729">
    <property type="entry name" value="Rossmann-like_a/b/a_fold"/>
</dbReference>
<dbReference type="Gene3D" id="3.40.50.620">
    <property type="entry name" value="HUPs"/>
    <property type="match status" value="1"/>
</dbReference>
<dbReference type="Proteomes" id="UP000216446">
    <property type="component" value="Unassembled WGS sequence"/>
</dbReference>